<dbReference type="PROSITE" id="PS50006">
    <property type="entry name" value="FHA_DOMAIN"/>
    <property type="match status" value="1"/>
</dbReference>
<dbReference type="RefSeq" id="WP_289446890.1">
    <property type="nucleotide sequence ID" value="NZ_JAUCGR010000002.1"/>
</dbReference>
<feature type="transmembrane region" description="Helical" evidence="8">
    <location>
        <begin position="112"/>
        <end position="135"/>
    </location>
</feature>
<feature type="transmembrane region" description="Helical" evidence="8">
    <location>
        <begin position="36"/>
        <end position="55"/>
    </location>
</feature>
<comment type="caution">
    <text evidence="10">The sequence shown here is derived from an EMBL/GenBank/DDBJ whole genome shotgun (WGS) entry which is preliminary data.</text>
</comment>
<comment type="subcellular location">
    <subcellularLocation>
        <location evidence="1">Cell membrane</location>
        <topology evidence="1">Multi-pass membrane protein</topology>
    </subcellularLocation>
</comment>
<organism evidence="10 11">
    <name type="scientific">Cellulomonas edaphi</name>
    <dbReference type="NCBI Taxonomy" id="3053468"/>
    <lineage>
        <taxon>Bacteria</taxon>
        <taxon>Bacillati</taxon>
        <taxon>Actinomycetota</taxon>
        <taxon>Actinomycetes</taxon>
        <taxon>Micrococcales</taxon>
        <taxon>Cellulomonadaceae</taxon>
        <taxon>Cellulomonas</taxon>
    </lineage>
</organism>
<keyword evidence="3" id="KW-0597">Phosphoprotein</keyword>
<name>A0ABT7S7F2_9CELL</name>
<evidence type="ECO:0000256" key="2">
    <source>
        <dbReference type="ARBA" id="ARBA00022475"/>
    </source>
</evidence>
<dbReference type="Pfam" id="PF06271">
    <property type="entry name" value="RDD"/>
    <property type="match status" value="1"/>
</dbReference>
<evidence type="ECO:0000256" key="5">
    <source>
        <dbReference type="ARBA" id="ARBA00022989"/>
    </source>
</evidence>
<dbReference type="PANTHER" id="PTHR36115:SF6">
    <property type="entry name" value="PROLINE-RICH ANTIGEN HOMOLOG"/>
    <property type="match status" value="1"/>
</dbReference>
<keyword evidence="11" id="KW-1185">Reference proteome</keyword>
<evidence type="ECO:0000256" key="1">
    <source>
        <dbReference type="ARBA" id="ARBA00004651"/>
    </source>
</evidence>
<dbReference type="InterPro" id="IPR008984">
    <property type="entry name" value="SMAD_FHA_dom_sf"/>
</dbReference>
<reference evidence="10 11" key="1">
    <citation type="submission" date="2023-06" db="EMBL/GenBank/DDBJ databases">
        <title>Cellulomonas sp. MW9 Whole genome sequence.</title>
        <authorList>
            <person name="Park S."/>
        </authorList>
    </citation>
    <scope>NUCLEOTIDE SEQUENCE [LARGE SCALE GENOMIC DNA]</scope>
    <source>
        <strain evidence="10 11">MW9</strain>
    </source>
</reference>
<evidence type="ECO:0000256" key="7">
    <source>
        <dbReference type="SAM" id="MobiDB-lite"/>
    </source>
</evidence>
<dbReference type="InterPro" id="IPR010432">
    <property type="entry name" value="RDD"/>
</dbReference>
<evidence type="ECO:0000256" key="6">
    <source>
        <dbReference type="ARBA" id="ARBA00023136"/>
    </source>
</evidence>
<feature type="transmembrane region" description="Helical" evidence="8">
    <location>
        <begin position="61"/>
        <end position="81"/>
    </location>
</feature>
<evidence type="ECO:0000256" key="3">
    <source>
        <dbReference type="ARBA" id="ARBA00022553"/>
    </source>
</evidence>
<evidence type="ECO:0000313" key="10">
    <source>
        <dbReference type="EMBL" id="MDM7831537.1"/>
    </source>
</evidence>
<gene>
    <name evidence="10" type="ORF">QRT05_09355</name>
</gene>
<dbReference type="InterPro" id="IPR051791">
    <property type="entry name" value="Pra-immunoreactive"/>
</dbReference>
<dbReference type="InterPro" id="IPR000253">
    <property type="entry name" value="FHA_dom"/>
</dbReference>
<keyword evidence="5 8" id="KW-1133">Transmembrane helix</keyword>
<proteinExistence type="predicted"/>
<dbReference type="PANTHER" id="PTHR36115">
    <property type="entry name" value="PROLINE-RICH ANTIGEN HOMOLOG-RELATED"/>
    <property type="match status" value="1"/>
</dbReference>
<keyword evidence="6 8" id="KW-0472">Membrane</keyword>
<evidence type="ECO:0000313" key="11">
    <source>
        <dbReference type="Proteomes" id="UP001321453"/>
    </source>
</evidence>
<dbReference type="SUPFAM" id="SSF49879">
    <property type="entry name" value="SMAD/FHA domain"/>
    <property type="match status" value="1"/>
</dbReference>
<keyword evidence="4 8" id="KW-0812">Transmembrane</keyword>
<dbReference type="EMBL" id="JAUCGR010000002">
    <property type="protein sequence ID" value="MDM7831537.1"/>
    <property type="molecule type" value="Genomic_DNA"/>
</dbReference>
<dbReference type="CDD" id="cd00060">
    <property type="entry name" value="FHA"/>
    <property type="match status" value="1"/>
</dbReference>
<feature type="compositionally biased region" description="Low complexity" evidence="7">
    <location>
        <begin position="337"/>
        <end position="347"/>
    </location>
</feature>
<dbReference type="Gene3D" id="2.60.200.20">
    <property type="match status" value="1"/>
</dbReference>
<protein>
    <submittedName>
        <fullName evidence="10">RDD family protein</fullName>
    </submittedName>
</protein>
<keyword evidence="2" id="KW-1003">Cell membrane</keyword>
<dbReference type="Pfam" id="PF00498">
    <property type="entry name" value="FHA"/>
    <property type="match status" value="1"/>
</dbReference>
<feature type="domain" description="FHA" evidence="9">
    <location>
        <begin position="366"/>
        <end position="418"/>
    </location>
</feature>
<evidence type="ECO:0000259" key="9">
    <source>
        <dbReference type="PROSITE" id="PS50006"/>
    </source>
</evidence>
<accession>A0ABT7S7F2</accession>
<sequence length="458" mass="47742">MSGRASMARPSVARRSVARPSMAPAPARVASLGRRFLAATLDTLVLLLAGTPLLLGRSAGPVVVVVGAALVLALVVLQWVWHGTRGWTLGRLVLGLRTVDVETLRPIGLGRVLVRGLVVAAGALVLGVGQLVVLVSPLFDATGRNRGWHDKAAGDEVVDLRDDELDQAPQWFDDAAAEVRATVPVAVAAQEPARRPPARLVAADAPVVPAWATASDPADAPTVTGSHPLVLAPLVPREHGPDVDTRAMPVVRVGARQRVETAAVETFRADDARADDARADGARAGVGRAGSVRTEGQAPPVVDAQLDADVDAGLDSFLEPEVEMTRRSAPRPEVAPEPEVVESPEPRTSAELALSDGRRVVVEGVALIGRNPSAVVDVQTIRVVDPGRSVSKTHLQVAVSPAGIWVADRGSTNGTVVTLPDGAQVVCPVDHPVRLRPGSTVTFGDYSFVVVRGPSPAA</sequence>
<evidence type="ECO:0000256" key="8">
    <source>
        <dbReference type="SAM" id="Phobius"/>
    </source>
</evidence>
<feature type="region of interest" description="Disordered" evidence="7">
    <location>
        <begin position="322"/>
        <end position="348"/>
    </location>
</feature>
<evidence type="ECO:0000256" key="4">
    <source>
        <dbReference type="ARBA" id="ARBA00022692"/>
    </source>
</evidence>
<dbReference type="Proteomes" id="UP001321453">
    <property type="component" value="Unassembled WGS sequence"/>
</dbReference>